<gene>
    <name evidence="10" type="primary">LOC101848151</name>
</gene>
<dbReference type="Gene3D" id="3.10.100.10">
    <property type="entry name" value="Mannose-Binding Protein A, subunit A"/>
    <property type="match status" value="3"/>
</dbReference>
<proteinExistence type="predicted"/>
<feature type="domain" description="WSC" evidence="8">
    <location>
        <begin position="681"/>
        <end position="770"/>
    </location>
</feature>
<name>A0ABM1W1T9_APLCA</name>
<dbReference type="InterPro" id="IPR002889">
    <property type="entry name" value="WSC_carb-bd"/>
</dbReference>
<dbReference type="SUPFAM" id="SSF53098">
    <property type="entry name" value="Ribonuclease H-like"/>
    <property type="match status" value="1"/>
</dbReference>
<dbReference type="Gene3D" id="3.30.420.10">
    <property type="entry name" value="Ribonuclease H-like superfamily/Ribonuclease H"/>
    <property type="match status" value="1"/>
</dbReference>
<evidence type="ECO:0000256" key="3">
    <source>
        <dbReference type="ARBA" id="ARBA00022729"/>
    </source>
</evidence>
<dbReference type="InterPro" id="IPR012337">
    <property type="entry name" value="RNaseH-like_sf"/>
</dbReference>
<dbReference type="GeneID" id="101848151"/>
<dbReference type="CDD" id="cd00037">
    <property type="entry name" value="CLECT"/>
    <property type="match status" value="2"/>
</dbReference>
<keyword evidence="4" id="KW-1133">Transmembrane helix</keyword>
<feature type="domain" description="WSC" evidence="8">
    <location>
        <begin position="936"/>
        <end position="1024"/>
    </location>
</feature>
<evidence type="ECO:0000256" key="4">
    <source>
        <dbReference type="ARBA" id="ARBA00022989"/>
    </source>
</evidence>
<protein>
    <submittedName>
        <fullName evidence="10">Uncharacterized protein LOC101848151</fullName>
    </submittedName>
</protein>
<feature type="domain" description="WSC" evidence="8">
    <location>
        <begin position="1216"/>
        <end position="1314"/>
    </location>
</feature>
<evidence type="ECO:0000256" key="6">
    <source>
        <dbReference type="ARBA" id="ARBA00023180"/>
    </source>
</evidence>
<dbReference type="InterPro" id="IPR016186">
    <property type="entry name" value="C-type_lectin-like/link_sf"/>
</dbReference>
<feature type="domain" description="C-type lectin" evidence="7">
    <location>
        <begin position="563"/>
        <end position="679"/>
    </location>
</feature>
<dbReference type="InterPro" id="IPR051836">
    <property type="entry name" value="Kremen_rcpt"/>
</dbReference>
<keyword evidence="5" id="KW-0472">Membrane</keyword>
<evidence type="ECO:0000256" key="5">
    <source>
        <dbReference type="ARBA" id="ARBA00023136"/>
    </source>
</evidence>
<evidence type="ECO:0000256" key="1">
    <source>
        <dbReference type="ARBA" id="ARBA00004167"/>
    </source>
</evidence>
<accession>A0ABM1W1T9</accession>
<organism evidence="9 10">
    <name type="scientific">Aplysia californica</name>
    <name type="common">California sea hare</name>
    <dbReference type="NCBI Taxonomy" id="6500"/>
    <lineage>
        <taxon>Eukaryota</taxon>
        <taxon>Metazoa</taxon>
        <taxon>Spiralia</taxon>
        <taxon>Lophotrochozoa</taxon>
        <taxon>Mollusca</taxon>
        <taxon>Gastropoda</taxon>
        <taxon>Heterobranchia</taxon>
        <taxon>Euthyneura</taxon>
        <taxon>Tectipleura</taxon>
        <taxon>Aplysiida</taxon>
        <taxon>Aplysioidea</taxon>
        <taxon>Aplysiidae</taxon>
        <taxon>Aplysia</taxon>
    </lineage>
</organism>
<dbReference type="PROSITE" id="PS50041">
    <property type="entry name" value="C_TYPE_LECTIN_2"/>
    <property type="match status" value="1"/>
</dbReference>
<comment type="subcellular location">
    <subcellularLocation>
        <location evidence="1">Membrane</location>
        <topology evidence="1">Single-pass membrane protein</topology>
    </subcellularLocation>
</comment>
<evidence type="ECO:0000313" key="9">
    <source>
        <dbReference type="Proteomes" id="UP000694888"/>
    </source>
</evidence>
<dbReference type="PANTHER" id="PTHR24269:SF16">
    <property type="entry name" value="PROTEIN SLG1"/>
    <property type="match status" value="1"/>
</dbReference>
<dbReference type="SMART" id="SM00034">
    <property type="entry name" value="CLECT"/>
    <property type="match status" value="3"/>
</dbReference>
<evidence type="ECO:0000259" key="7">
    <source>
        <dbReference type="PROSITE" id="PS50041"/>
    </source>
</evidence>
<dbReference type="Pfam" id="PF00059">
    <property type="entry name" value="Lectin_C"/>
    <property type="match status" value="1"/>
</dbReference>
<evidence type="ECO:0000256" key="2">
    <source>
        <dbReference type="ARBA" id="ARBA00022692"/>
    </source>
</evidence>
<keyword evidence="2" id="KW-0812">Transmembrane</keyword>
<dbReference type="SMART" id="SM00321">
    <property type="entry name" value="WSC"/>
    <property type="match status" value="3"/>
</dbReference>
<evidence type="ECO:0000259" key="8">
    <source>
        <dbReference type="PROSITE" id="PS51212"/>
    </source>
</evidence>
<reference evidence="10" key="1">
    <citation type="submission" date="2025-08" db="UniProtKB">
        <authorList>
            <consortium name="RefSeq"/>
        </authorList>
    </citation>
    <scope>IDENTIFICATION</scope>
</reference>
<feature type="domain" description="WSC" evidence="8">
    <location>
        <begin position="344"/>
        <end position="436"/>
    </location>
</feature>
<evidence type="ECO:0000313" key="10">
    <source>
        <dbReference type="RefSeq" id="XP_035828632.1"/>
    </source>
</evidence>
<keyword evidence="6" id="KW-0325">Glycoprotein</keyword>
<keyword evidence="3" id="KW-0732">Signal</keyword>
<sequence>MNELPEKTVEFAAAGFDLRDLHNQHHFGVEQSLYLARQVNPEVRKAEVRKVVRECERCQSIDPASSIHEAGDLGVEKDRVRLAIDVTHYRGLAYLSMIDCGPGRFAIWIKMTTEGSLAVGKELEQVFFERGPVEEILMDYAMVMDELLKKWDIAPFYRAAYRVNGNGIVERHHRTLKAMSERGQITPAEAVFWYNISPRNGQRVCHCSLTCPTLVFQYAAVSVNNGTATVDCHGGYFVQPGVTTQTAQCFGHQWNSTLVDCQPIDCGPSESNTNMIVTYERSTLGTTEYGQVALYKCGSGLMADSNSRVDGSSVVRVMCNASGLWEIIEGESSSPTKQYKCSPMAEYMGCMPVNDTSAMESKVISSTHVWSNYRSCQSFCRERNILYFARQADSCVCLPSVLSLESVDSGLCNTPCPDQQTFCGGDDQLYSVYANVHSCVRLLNDPPTTEILTIYNKQTCKEVCKGKDNLMSYWVDDLYLCWCMDTFPEFNDTDATGCSDVEYTKTLGEMFYSELTVPNNADDCEDLYQQGFIYHGYYYINESKTYCHFKDSTTSCDPNWIAFNGNCYFFNPTKGDMAFHFDQCRSWNSLLVTVTDPTEWAFLKDARDYMNHIEGNMYIGLYDTYGTFSYMWTDETAVNFRSFRAGSPSDISKRCVVMGHGRDLMEDFVCTEQATGICERSRATIGCGVMTSLPPASSNSPSMSSPWCFETCRAQYMSVSMTKGDDCFCTGPSSVITPVDWTECNEQCGGHPFQMCGGTADNTVFAISDVGQPYRDNCTTMILSGLLTTALIETASGTLTVLDCTAYSGACPDSWLDVGGGCFRFFLEALPHPSAMCAAIGGHLAVYQEESEKRNMESIIMTTQMLNRTEWWMMGLTVARTETANLLYANGAWLPDNLNTSLAELSEYTCFAHRKASVDTISNVACDASPFICETNDGYVGCFESPHSDFREFTMYKDINVRQCMESCKKKESTYMGLAKSGSCYCVEMTNLTAAGSEENCNTFCARNQNCGGSDPYVGVYTIDYKKNATSCEELFVQGVLIPGQYSINGSLTYCGMKHSSVIAAMAESCDVSSSCALSSDKHWVGDDGVDITLDIEPTTVSSDLMTACTGLFEPSSIPIALHSANTLNLLRDVLRWSQETTSLPDVLIGAVDEFNMGCYAWSDGHLFRRETFSNSDLLQRDQSLTTESYYSMYRYTTGPMPASGGGVFSAACQRDESYQGCFELNSQSGISLTKANSQPYYSMTLTQCHQLCQGQSTLRVLVGRLECYCLMGSGDFAAITQVNTTDPGCDEVCLGNRLQRCGSSDRFRLHSMEEDAADSCQMLYDNFVMFPGTYLVNGSFQSCGIDDQSKICASGFLSLRGKCLSFQRQENTVLDMAAITCQSLQANLAAPINQSFVETLADVIQKVTSLRTAQLWGIGHYSPRDNGRYVSSQGHMFAKVDPMFANIVSEGEGLKCIAINISSSSLVSVDCNTKLPFICEYFDEDTQCAEIASLPPDAESMKLDMRMTVQQCASYCKGVPGKSLAAIRSADNECLCFNSSIEALSPASSCSWVCPGQSTQLCGGPSHVSHVYSVYDIDFPSDQLHLKTKSCEELFTYGVVVPSTYLTDTALYVSCFKLSERSSCLLNYGTASVLEVAEPNGPNDVVLRAFSLSNGGWVGSSSTTPYAIFELTDYHVIEGFVMMGDMEKITLSTSIDGTVWQAYPYNEISLSAPGTITSLRWISLSTPLVALKVNITWTSWPPGEPSWSMELIGYAYSEHNFSTAYLGCYTYPATPNWQSVPSSPHCRYSCRNNNLGGLVHPDECYCVGTEDFREPFGAQEGRCLQECFSNTRVCGSFGAVALYYSSALTCNFGDEISNATTTTQPIVGPVTQALRVATGQGSLLWSPRA</sequence>
<feature type="domain" description="WSC" evidence="8">
    <location>
        <begin position="1483"/>
        <end position="1575"/>
    </location>
</feature>
<dbReference type="InterPro" id="IPR001304">
    <property type="entry name" value="C-type_lectin-like"/>
</dbReference>
<dbReference type="Proteomes" id="UP000694888">
    <property type="component" value="Unplaced"/>
</dbReference>
<dbReference type="PANTHER" id="PTHR24269">
    <property type="entry name" value="KREMEN PROTEIN"/>
    <property type="match status" value="1"/>
</dbReference>
<dbReference type="InterPro" id="IPR016187">
    <property type="entry name" value="CTDL_fold"/>
</dbReference>
<keyword evidence="9" id="KW-1185">Reference proteome</keyword>
<dbReference type="InterPro" id="IPR036397">
    <property type="entry name" value="RNaseH_sf"/>
</dbReference>
<dbReference type="Pfam" id="PF01822">
    <property type="entry name" value="WSC"/>
    <property type="match status" value="4"/>
</dbReference>
<dbReference type="RefSeq" id="XP_035828632.1">
    <property type="nucleotide sequence ID" value="XM_035972739.1"/>
</dbReference>
<dbReference type="SUPFAM" id="SSF56436">
    <property type="entry name" value="C-type lectin-like"/>
    <property type="match status" value="3"/>
</dbReference>
<dbReference type="PROSITE" id="PS51212">
    <property type="entry name" value="WSC"/>
    <property type="match status" value="5"/>
</dbReference>